<feature type="region of interest" description="Disordered" evidence="1">
    <location>
        <begin position="1"/>
        <end position="29"/>
    </location>
</feature>
<dbReference type="EMBL" id="JXTB01000099">
    <property type="protein sequence ID" value="PON64027.1"/>
    <property type="molecule type" value="Genomic_DNA"/>
</dbReference>
<dbReference type="AlphaFoldDB" id="A0A2P5CSK8"/>
<name>A0A2P5CSK8_PARAD</name>
<proteinExistence type="predicted"/>
<evidence type="ECO:0000256" key="1">
    <source>
        <dbReference type="SAM" id="MobiDB-lite"/>
    </source>
</evidence>
<feature type="compositionally biased region" description="Polar residues" evidence="1">
    <location>
        <begin position="48"/>
        <end position="67"/>
    </location>
</feature>
<dbReference type="Proteomes" id="UP000237105">
    <property type="component" value="Unassembled WGS sequence"/>
</dbReference>
<accession>A0A2P5CSK8</accession>
<reference evidence="3" key="1">
    <citation type="submission" date="2016-06" db="EMBL/GenBank/DDBJ databases">
        <title>Parallel loss of symbiosis genes in relatives of nitrogen-fixing non-legume Parasponia.</title>
        <authorList>
            <person name="Van Velzen R."/>
            <person name="Holmer R."/>
            <person name="Bu F."/>
            <person name="Rutten L."/>
            <person name="Van Zeijl A."/>
            <person name="Liu W."/>
            <person name="Santuari L."/>
            <person name="Cao Q."/>
            <person name="Sharma T."/>
            <person name="Shen D."/>
            <person name="Roswanjaya Y."/>
            <person name="Wardhani T."/>
            <person name="Kalhor M.S."/>
            <person name="Jansen J."/>
            <person name="Van den Hoogen J."/>
            <person name="Gungor B."/>
            <person name="Hartog M."/>
            <person name="Hontelez J."/>
            <person name="Verver J."/>
            <person name="Yang W.-C."/>
            <person name="Schijlen E."/>
            <person name="Repin R."/>
            <person name="Schilthuizen M."/>
            <person name="Schranz E."/>
            <person name="Heidstra R."/>
            <person name="Miyata K."/>
            <person name="Fedorova E."/>
            <person name="Kohlen W."/>
            <person name="Bisseling T."/>
            <person name="Smit S."/>
            <person name="Geurts R."/>
        </authorList>
    </citation>
    <scope>NUCLEOTIDE SEQUENCE [LARGE SCALE GENOMIC DNA]</scope>
    <source>
        <strain evidence="3">cv. WU1-14</strain>
    </source>
</reference>
<gene>
    <name evidence="2" type="ORF">PanWU01x14_127940</name>
</gene>
<dbReference type="OrthoDB" id="1751541at2759"/>
<protein>
    <submittedName>
        <fullName evidence="2">Uncharacterized protein</fullName>
    </submittedName>
</protein>
<feature type="region of interest" description="Disordered" evidence="1">
    <location>
        <begin position="42"/>
        <end position="68"/>
    </location>
</feature>
<sequence>MAIGRRGKHGGCHGSSATQGRRGGSAMPDGRGILLLRVGATQRRDDPPSSQAPFSSTADPSVTTSTAVRGPTCGKKTVLLAKSATGGNLSVTFDALCCQPICVNAERFNNEIGYIVSHHNIFHHKEWRLVPENERAPFREYLLDDIEMAKRTPHPDLKKEQQKDWEMLCDHWSFEKFKEWSVKNIEAQSKRKWESRDELVSTPRHYIRRGESLTLATGQIETWRQYIMTPIRDGLAQILSRSM</sequence>
<evidence type="ECO:0000313" key="3">
    <source>
        <dbReference type="Proteomes" id="UP000237105"/>
    </source>
</evidence>
<evidence type="ECO:0000313" key="2">
    <source>
        <dbReference type="EMBL" id="PON64027.1"/>
    </source>
</evidence>
<feature type="compositionally biased region" description="Basic residues" evidence="1">
    <location>
        <begin position="1"/>
        <end position="11"/>
    </location>
</feature>
<organism evidence="2 3">
    <name type="scientific">Parasponia andersonii</name>
    <name type="common">Sponia andersonii</name>
    <dbReference type="NCBI Taxonomy" id="3476"/>
    <lineage>
        <taxon>Eukaryota</taxon>
        <taxon>Viridiplantae</taxon>
        <taxon>Streptophyta</taxon>
        <taxon>Embryophyta</taxon>
        <taxon>Tracheophyta</taxon>
        <taxon>Spermatophyta</taxon>
        <taxon>Magnoliopsida</taxon>
        <taxon>eudicotyledons</taxon>
        <taxon>Gunneridae</taxon>
        <taxon>Pentapetalae</taxon>
        <taxon>rosids</taxon>
        <taxon>fabids</taxon>
        <taxon>Rosales</taxon>
        <taxon>Cannabaceae</taxon>
        <taxon>Parasponia</taxon>
    </lineage>
</organism>
<keyword evidence="3" id="KW-1185">Reference proteome</keyword>
<comment type="caution">
    <text evidence="2">The sequence shown here is derived from an EMBL/GenBank/DDBJ whole genome shotgun (WGS) entry which is preliminary data.</text>
</comment>